<evidence type="ECO:0000313" key="2">
    <source>
        <dbReference type="Proteomes" id="UP001431199"/>
    </source>
</evidence>
<accession>A0ABT2M278</accession>
<reference evidence="1" key="1">
    <citation type="submission" date="2022-09" db="EMBL/GenBank/DDBJ databases">
        <title>Eubacterium sp. LFL-14 isolated from human feces.</title>
        <authorList>
            <person name="Liu F."/>
        </authorList>
    </citation>
    <scope>NUCLEOTIDE SEQUENCE</scope>
    <source>
        <strain evidence="1">LFL-14</strain>
    </source>
</reference>
<dbReference type="Proteomes" id="UP001431199">
    <property type="component" value="Unassembled WGS sequence"/>
</dbReference>
<organism evidence="1 2">
    <name type="scientific">Eubacterium album</name>
    <dbReference type="NCBI Taxonomy" id="2978477"/>
    <lineage>
        <taxon>Bacteria</taxon>
        <taxon>Bacillati</taxon>
        <taxon>Bacillota</taxon>
        <taxon>Clostridia</taxon>
        <taxon>Eubacteriales</taxon>
        <taxon>Eubacteriaceae</taxon>
        <taxon>Eubacterium</taxon>
    </lineage>
</organism>
<keyword evidence="2" id="KW-1185">Reference proteome</keyword>
<evidence type="ECO:0000313" key="1">
    <source>
        <dbReference type="EMBL" id="MCT7399630.1"/>
    </source>
</evidence>
<name>A0ABT2M278_9FIRM</name>
<dbReference type="EMBL" id="JAODBU010000011">
    <property type="protein sequence ID" value="MCT7399630.1"/>
    <property type="molecule type" value="Genomic_DNA"/>
</dbReference>
<sequence>MAKTLTEKFESERKECVTSEDFLRLINRWRNIQGENVVGVEYSRKAMQCLKKC</sequence>
<gene>
    <name evidence="1" type="ORF">N5B56_11125</name>
</gene>
<dbReference type="RefSeq" id="WP_022088824.1">
    <property type="nucleotide sequence ID" value="NZ_JAODBU010000011.1"/>
</dbReference>
<protein>
    <submittedName>
        <fullName evidence="1">Uncharacterized protein</fullName>
    </submittedName>
</protein>
<proteinExistence type="predicted"/>
<comment type="caution">
    <text evidence="1">The sequence shown here is derived from an EMBL/GenBank/DDBJ whole genome shotgun (WGS) entry which is preliminary data.</text>
</comment>